<name>A0A081D0E7_9HYPH</name>
<dbReference type="AlphaFoldDB" id="A0A081D0E7"/>
<dbReference type="eggNOG" id="ENOG502ZB2B">
    <property type="taxonomic scope" value="Bacteria"/>
</dbReference>
<evidence type="ECO:0008006" key="4">
    <source>
        <dbReference type="Google" id="ProtNLM"/>
    </source>
</evidence>
<dbReference type="EMBL" id="BBJU01000025">
    <property type="protein sequence ID" value="GAK72393.1"/>
    <property type="molecule type" value="Genomic_DNA"/>
</dbReference>
<keyword evidence="1" id="KW-1133">Transmembrane helix</keyword>
<feature type="transmembrane region" description="Helical" evidence="1">
    <location>
        <begin position="303"/>
        <end position="323"/>
    </location>
</feature>
<evidence type="ECO:0000313" key="2">
    <source>
        <dbReference type="EMBL" id="GAK72393.1"/>
    </source>
</evidence>
<proteinExistence type="predicted"/>
<feature type="transmembrane region" description="Helical" evidence="1">
    <location>
        <begin position="133"/>
        <end position="161"/>
    </location>
</feature>
<gene>
    <name evidence="2" type="ORF">RRU01S_25_00830</name>
</gene>
<accession>A0A081D0E7</accession>
<comment type="caution">
    <text evidence="2">The sequence shown here is derived from an EMBL/GenBank/DDBJ whole genome shotgun (WGS) entry which is preliminary data.</text>
</comment>
<organism evidence="2 3">
    <name type="scientific">Agrobacterium rubi TR3 = NBRC 13261</name>
    <dbReference type="NCBI Taxonomy" id="1368415"/>
    <lineage>
        <taxon>Bacteria</taxon>
        <taxon>Pseudomonadati</taxon>
        <taxon>Pseudomonadota</taxon>
        <taxon>Alphaproteobacteria</taxon>
        <taxon>Hyphomicrobiales</taxon>
        <taxon>Rhizobiaceae</taxon>
        <taxon>Rhizobium/Agrobacterium group</taxon>
        <taxon>Agrobacterium</taxon>
    </lineage>
</organism>
<protein>
    <recommendedName>
        <fullName evidence="4">DUF2232 domain-containing protein</fullName>
    </recommendedName>
</protein>
<feature type="transmembrane region" description="Helical" evidence="1">
    <location>
        <begin position="56"/>
        <end position="73"/>
    </location>
</feature>
<dbReference type="Proteomes" id="UP000028701">
    <property type="component" value="Unassembled WGS sequence"/>
</dbReference>
<evidence type="ECO:0000256" key="1">
    <source>
        <dbReference type="SAM" id="Phobius"/>
    </source>
</evidence>
<feature type="transmembrane region" description="Helical" evidence="1">
    <location>
        <begin position="197"/>
        <end position="221"/>
    </location>
</feature>
<feature type="transmembrane region" description="Helical" evidence="1">
    <location>
        <begin position="79"/>
        <end position="112"/>
    </location>
</feature>
<feature type="transmembrane region" description="Helical" evidence="1">
    <location>
        <begin position="250"/>
        <end position="283"/>
    </location>
</feature>
<evidence type="ECO:0000313" key="3">
    <source>
        <dbReference type="Proteomes" id="UP000028701"/>
    </source>
</evidence>
<reference evidence="2 3" key="1">
    <citation type="submission" date="2014-08" db="EMBL/GenBank/DDBJ databases">
        <title>Whole genome shotgun sequence of Rhizobium rubi NBRC 13261.</title>
        <authorList>
            <person name="Katano-Makiyama Y."/>
            <person name="Hosoyama A."/>
            <person name="Hashimoto M."/>
            <person name="Hosoyama Y."/>
            <person name="Noguchi M."/>
            <person name="Tsuchikane K."/>
            <person name="Uohara A."/>
            <person name="Ohji S."/>
            <person name="Ichikawa N."/>
            <person name="Kimura A."/>
            <person name="Yamazoe A."/>
            <person name="Fujita N."/>
        </authorList>
    </citation>
    <scope>NUCLEOTIDE SEQUENCE [LARGE SCALE GENOMIC DNA]</scope>
    <source>
        <strain evidence="2 3">NBRC 13261</strain>
    </source>
</reference>
<sequence>MLGIGFLKSHPLTATEFQQDSDVPKLNQTVLISGILAGICAAFLTLGATAQSSMSFLLYAASAMPVLVAGLGWGNASAIVAVLSAALLGALAVSPVFALTISIFTLVPAGWLSHLANLARPASELGGPEDLLAWYPLSGIVLHLCGLITLSVIILGTMIGYGPDLVSQLVDVMMTSVQAREAAFTPDAAALAQTKTLLVLMLPMIQGGLWVIMLFAAYYFASRMVRSFGKGLRPREDIAAALRMHRNAIFIFLGGIVLTFVGGTVAMIGAVVCGTFGAGFLMAGYASLHHKSKGKDWRWPVLVLSYISAVFVFPLLIILVLGLSDVRSTISLTPTRKTDNNNETKN</sequence>
<feature type="transmembrane region" description="Helical" evidence="1">
    <location>
        <begin position="30"/>
        <end position="49"/>
    </location>
</feature>
<keyword evidence="1" id="KW-0812">Transmembrane</keyword>
<keyword evidence="1" id="KW-0472">Membrane</keyword>